<dbReference type="Proteomes" id="UP000327118">
    <property type="component" value="Unassembled WGS sequence"/>
</dbReference>
<reference evidence="4" key="1">
    <citation type="submission" date="2019-04" db="EMBL/GenBank/DDBJ databases">
        <title>Friends and foes A comparative genomics studyof 23 Aspergillus species from section Flavi.</title>
        <authorList>
            <consortium name="DOE Joint Genome Institute"/>
            <person name="Kjaerbolling I."/>
            <person name="Vesth T."/>
            <person name="Frisvad J.C."/>
            <person name="Nybo J.L."/>
            <person name="Theobald S."/>
            <person name="Kildgaard S."/>
            <person name="Isbrandt T."/>
            <person name="Kuo A."/>
            <person name="Sato A."/>
            <person name="Lyhne E.K."/>
            <person name="Kogle M.E."/>
            <person name="Wiebenga A."/>
            <person name="Kun R.S."/>
            <person name="Lubbers R.J."/>
            <person name="Makela M.R."/>
            <person name="Barry K."/>
            <person name="Chovatia M."/>
            <person name="Clum A."/>
            <person name="Daum C."/>
            <person name="Haridas S."/>
            <person name="He G."/>
            <person name="LaButti K."/>
            <person name="Lipzen A."/>
            <person name="Mondo S."/>
            <person name="Riley R."/>
            <person name="Salamov A."/>
            <person name="Simmons B.A."/>
            <person name="Magnuson J.K."/>
            <person name="Henrissat B."/>
            <person name="Mortensen U.H."/>
            <person name="Larsen T.O."/>
            <person name="Devries R.P."/>
            <person name="Grigoriev I.V."/>
            <person name="Machida M."/>
            <person name="Baker S.E."/>
            <person name="Andersen M.R."/>
        </authorList>
    </citation>
    <scope>NUCLEOTIDE SEQUENCE [LARGE SCALE GENOMIC DNA]</scope>
    <source>
        <strain evidence="4">CBS 553.77</strain>
    </source>
</reference>
<name>A0A5N6ZH65_9EURO</name>
<organism evidence="3 4">
    <name type="scientific">Aspergillus coremiiformis</name>
    <dbReference type="NCBI Taxonomy" id="138285"/>
    <lineage>
        <taxon>Eukaryota</taxon>
        <taxon>Fungi</taxon>
        <taxon>Dikarya</taxon>
        <taxon>Ascomycota</taxon>
        <taxon>Pezizomycotina</taxon>
        <taxon>Eurotiomycetes</taxon>
        <taxon>Eurotiomycetidae</taxon>
        <taxon>Eurotiales</taxon>
        <taxon>Aspergillaceae</taxon>
        <taxon>Aspergillus</taxon>
        <taxon>Aspergillus subgen. Circumdati</taxon>
    </lineage>
</organism>
<dbReference type="EMBL" id="ML739034">
    <property type="protein sequence ID" value="KAE8356845.1"/>
    <property type="molecule type" value="Genomic_DNA"/>
</dbReference>
<dbReference type="AlphaFoldDB" id="A0A5N6ZH65"/>
<dbReference type="OrthoDB" id="4434399at2759"/>
<evidence type="ECO:0000313" key="4">
    <source>
        <dbReference type="Proteomes" id="UP000327118"/>
    </source>
</evidence>
<keyword evidence="1" id="KW-0472">Membrane</keyword>
<gene>
    <name evidence="3" type="ORF">BDV28DRAFT_144759</name>
</gene>
<protein>
    <submittedName>
        <fullName evidence="3">Uncharacterized protein</fullName>
    </submittedName>
</protein>
<keyword evidence="2" id="KW-0732">Signal</keyword>
<evidence type="ECO:0000313" key="3">
    <source>
        <dbReference type="EMBL" id="KAE8356845.1"/>
    </source>
</evidence>
<keyword evidence="4" id="KW-1185">Reference proteome</keyword>
<feature type="signal peptide" evidence="2">
    <location>
        <begin position="1"/>
        <end position="16"/>
    </location>
</feature>
<keyword evidence="1" id="KW-1133">Transmembrane helix</keyword>
<evidence type="ECO:0000256" key="2">
    <source>
        <dbReference type="SAM" id="SignalP"/>
    </source>
</evidence>
<keyword evidence="1" id="KW-0812">Transmembrane</keyword>
<feature type="transmembrane region" description="Helical" evidence="1">
    <location>
        <begin position="108"/>
        <end position="130"/>
    </location>
</feature>
<evidence type="ECO:0000256" key="1">
    <source>
        <dbReference type="SAM" id="Phobius"/>
    </source>
</evidence>
<proteinExistence type="predicted"/>
<accession>A0A5N6ZH65</accession>
<feature type="chain" id="PRO_5024848427" evidence="2">
    <location>
        <begin position="17"/>
        <end position="167"/>
    </location>
</feature>
<sequence length="167" mass="17929">MKFAILLTALASPTLGSLFEHQTDLATQIKNLTRAPDSHGWIQLSSTGHNVQSVDATGNVLDEIPLTPEQEAELRSSFAVKVEQVQTGNSSARSAVRHRGLEKKAPGIIVMIVFGFIRGLGFVIVILSGWEGLLELSYLDVCLGLAAKAMDWLVGVGSDGESLILCR</sequence>